<dbReference type="Proteomes" id="UP001254759">
    <property type="component" value="Unassembled WGS sequence"/>
</dbReference>
<evidence type="ECO:0000313" key="2">
    <source>
        <dbReference type="EMBL" id="MDR6843253.1"/>
    </source>
</evidence>
<dbReference type="EMBL" id="JAVDTT010000006">
    <property type="protein sequence ID" value="MDR6843253.1"/>
    <property type="molecule type" value="Genomic_DNA"/>
</dbReference>
<dbReference type="Gene3D" id="1.20.1270.180">
    <property type="match status" value="1"/>
</dbReference>
<gene>
    <name evidence="2" type="ORF">J2W94_003566</name>
</gene>
<dbReference type="PANTHER" id="PTHR39176:SF1">
    <property type="entry name" value="PERIPLASMIC PROTEIN"/>
    <property type="match status" value="1"/>
</dbReference>
<evidence type="ECO:0000259" key="1">
    <source>
        <dbReference type="Pfam" id="PF07007"/>
    </source>
</evidence>
<accession>A0ABU1RWU4</accession>
<keyword evidence="3" id="KW-1185">Reference proteome</keyword>
<dbReference type="InterPro" id="IPR009739">
    <property type="entry name" value="LprI-like_N"/>
</dbReference>
<reference evidence="2 3" key="1">
    <citation type="submission" date="2023-07" db="EMBL/GenBank/DDBJ databases">
        <title>Sorghum-associated microbial communities from plants grown in Nebraska, USA.</title>
        <authorList>
            <person name="Schachtman D."/>
        </authorList>
    </citation>
    <scope>NUCLEOTIDE SEQUENCE [LARGE SCALE GENOMIC DNA]</scope>
    <source>
        <strain evidence="2 3">BE107</strain>
    </source>
</reference>
<dbReference type="RefSeq" id="WP_310096267.1">
    <property type="nucleotide sequence ID" value="NZ_JAVDTT010000006.1"/>
</dbReference>
<evidence type="ECO:0000313" key="3">
    <source>
        <dbReference type="Proteomes" id="UP001254759"/>
    </source>
</evidence>
<feature type="domain" description="Lysozyme inhibitor LprI-like N-terminal" evidence="1">
    <location>
        <begin position="15"/>
        <end position="99"/>
    </location>
</feature>
<proteinExistence type="predicted"/>
<dbReference type="Pfam" id="PF07007">
    <property type="entry name" value="LprI"/>
    <property type="match status" value="1"/>
</dbReference>
<name>A0ABU1RWU4_9GAMM</name>
<organism evidence="2 3">
    <name type="scientific">Pseudoxanthomonas sacheonensis</name>
    <dbReference type="NCBI Taxonomy" id="443615"/>
    <lineage>
        <taxon>Bacteria</taxon>
        <taxon>Pseudomonadati</taxon>
        <taxon>Pseudomonadota</taxon>
        <taxon>Gammaproteobacteria</taxon>
        <taxon>Lysobacterales</taxon>
        <taxon>Lysobacteraceae</taxon>
        <taxon>Pseudoxanthomonas</taxon>
    </lineage>
</organism>
<sequence>MLRSSFEECIKASGGVVPEMQACIESEFEYQDGRLNVAYQRLQGALAANEKAELELKQKQWLKERDAQCGWDADEEGQGQRLEANDCLLEMTSKRADELEAIGI</sequence>
<comment type="caution">
    <text evidence="2">The sequence shown here is derived from an EMBL/GenBank/DDBJ whole genome shotgun (WGS) entry which is preliminary data.</text>
</comment>
<dbReference type="PANTHER" id="PTHR39176">
    <property type="entry name" value="PERIPLASMIC PROTEIN-RELATED"/>
    <property type="match status" value="1"/>
</dbReference>
<protein>
    <submittedName>
        <fullName evidence="2">Uncharacterized protein YecT (DUF1311 family)</fullName>
    </submittedName>
</protein>